<evidence type="ECO:0000313" key="1">
    <source>
        <dbReference type="EMBL" id="CAI9279506.1"/>
    </source>
</evidence>
<proteinExistence type="predicted"/>
<sequence length="139" mass="16155">MHFLKKKCGLGSGLPRSSDLVTRFRESSILIICYTNTMSIGKKKKPSLSQMYNFPQSTLMTFSPLFLTSEFCRPDIEFAHLFRTENILAKITYEMPEAQIWAEGPIKEPKFGYVYLKKKTNQKEFFKVLDKRLVPSMIL</sequence>
<organism evidence="1 2">
    <name type="scientific">Lactuca saligna</name>
    <name type="common">Willowleaf lettuce</name>
    <dbReference type="NCBI Taxonomy" id="75948"/>
    <lineage>
        <taxon>Eukaryota</taxon>
        <taxon>Viridiplantae</taxon>
        <taxon>Streptophyta</taxon>
        <taxon>Embryophyta</taxon>
        <taxon>Tracheophyta</taxon>
        <taxon>Spermatophyta</taxon>
        <taxon>Magnoliopsida</taxon>
        <taxon>eudicotyledons</taxon>
        <taxon>Gunneridae</taxon>
        <taxon>Pentapetalae</taxon>
        <taxon>asterids</taxon>
        <taxon>campanulids</taxon>
        <taxon>Asterales</taxon>
        <taxon>Asteraceae</taxon>
        <taxon>Cichorioideae</taxon>
        <taxon>Cichorieae</taxon>
        <taxon>Lactucinae</taxon>
        <taxon>Lactuca</taxon>
    </lineage>
</organism>
<dbReference type="Proteomes" id="UP001177003">
    <property type="component" value="Chromosome 4"/>
</dbReference>
<gene>
    <name evidence="1" type="ORF">LSALG_LOCUS19301</name>
</gene>
<keyword evidence="2" id="KW-1185">Reference proteome</keyword>
<dbReference type="AlphaFoldDB" id="A0AA36E1J5"/>
<name>A0AA36E1J5_LACSI</name>
<evidence type="ECO:0000313" key="2">
    <source>
        <dbReference type="Proteomes" id="UP001177003"/>
    </source>
</evidence>
<protein>
    <submittedName>
        <fullName evidence="1">Uncharacterized protein</fullName>
    </submittedName>
</protein>
<reference evidence="1" key="1">
    <citation type="submission" date="2023-04" db="EMBL/GenBank/DDBJ databases">
        <authorList>
            <person name="Vijverberg K."/>
            <person name="Xiong W."/>
            <person name="Schranz E."/>
        </authorList>
    </citation>
    <scope>NUCLEOTIDE SEQUENCE</scope>
</reference>
<accession>A0AA36E1J5</accession>
<dbReference type="EMBL" id="OX465080">
    <property type="protein sequence ID" value="CAI9279506.1"/>
    <property type="molecule type" value="Genomic_DNA"/>
</dbReference>